<dbReference type="Pfam" id="PF25257">
    <property type="entry name" value="DUF7858"/>
    <property type="match status" value="1"/>
</dbReference>
<accession>A0A7D5T3V8</accession>
<dbReference type="Proteomes" id="UP000509667">
    <property type="component" value="Chromosome"/>
</dbReference>
<gene>
    <name evidence="1" type="ORF">HZS55_02895</name>
</gene>
<evidence type="ECO:0000313" key="2">
    <source>
        <dbReference type="Proteomes" id="UP000509667"/>
    </source>
</evidence>
<evidence type="ECO:0000313" key="1">
    <source>
        <dbReference type="EMBL" id="QLH76313.1"/>
    </source>
</evidence>
<dbReference type="AlphaFoldDB" id="A0A7D5T3V8"/>
<protein>
    <submittedName>
        <fullName evidence="1">Uncharacterized protein</fullName>
    </submittedName>
</protein>
<reference evidence="1 2" key="1">
    <citation type="submission" date="2020-07" db="EMBL/GenBank/DDBJ databases">
        <title>Halosimplex pelagicum sp. nov. and Halosimplex rubrum sp. nov., isolated from salted brown alga Laminaria, and emended description of the genus Halosimplex.</title>
        <authorList>
            <person name="Cui H."/>
        </authorList>
    </citation>
    <scope>NUCLEOTIDE SEQUENCE [LARGE SCALE GENOMIC DNA]</scope>
    <source>
        <strain evidence="1 2">R27</strain>
    </source>
</reference>
<name>A0A7D5T3V8_9EURY</name>
<dbReference type="RefSeq" id="WP_179910255.1">
    <property type="nucleotide sequence ID" value="NZ_CP058910.1"/>
</dbReference>
<dbReference type="EMBL" id="CP058910">
    <property type="protein sequence ID" value="QLH76313.1"/>
    <property type="molecule type" value="Genomic_DNA"/>
</dbReference>
<dbReference type="InterPro" id="IPR057180">
    <property type="entry name" value="DUF7858"/>
</dbReference>
<sequence>MGLSDIAAGIEVVDEQRAGGVATVDRVDDPLADRLEPFAEELPCSPGEAAALVDAYAAGKRVGAAARVAGVAPTDGAKALHLFGEHVSPVGPMGREIVADWLAGELPRTEAVELAGVSDGEFALAAFVETHDPIDGAMEAVAGALSVDDADTREALGETMDGPGETDF</sequence>
<dbReference type="OrthoDB" id="239492at2157"/>
<organism evidence="1 2">
    <name type="scientific">Halosimplex rubrum</name>
    <dbReference type="NCBI Taxonomy" id="869889"/>
    <lineage>
        <taxon>Archaea</taxon>
        <taxon>Methanobacteriati</taxon>
        <taxon>Methanobacteriota</taxon>
        <taxon>Stenosarchaea group</taxon>
        <taxon>Halobacteria</taxon>
        <taxon>Halobacteriales</taxon>
        <taxon>Haloarculaceae</taxon>
        <taxon>Halosimplex</taxon>
    </lineage>
</organism>
<keyword evidence="2" id="KW-1185">Reference proteome</keyword>
<proteinExistence type="predicted"/>
<dbReference type="GeneID" id="56076776"/>
<dbReference type="KEGG" id="hrr:HZS55_02895"/>